<dbReference type="Proteomes" id="UP000014803">
    <property type="component" value="Chromosome"/>
</dbReference>
<sequence>MTCEVWARTERLESGCGLGIDDVGGRWIRA</sequence>
<name>S4XX21_SORCE</name>
<dbReference type="EMBL" id="CP003969">
    <property type="protein sequence ID" value="AGP37762.1"/>
    <property type="molecule type" value="Genomic_DNA"/>
</dbReference>
<evidence type="ECO:0000313" key="1">
    <source>
        <dbReference type="EMBL" id="AGP37762.1"/>
    </source>
</evidence>
<evidence type="ECO:0000313" key="2">
    <source>
        <dbReference type="Proteomes" id="UP000014803"/>
    </source>
</evidence>
<proteinExistence type="predicted"/>
<reference evidence="1 2" key="1">
    <citation type="journal article" date="2013" name="Sci. Rep.">
        <title>Extraordinary expansion of a Sorangium cellulosum genome from an alkaline milieu.</title>
        <authorList>
            <person name="Han K."/>
            <person name="Li Z.F."/>
            <person name="Peng R."/>
            <person name="Zhu L.P."/>
            <person name="Zhou T."/>
            <person name="Wang L.G."/>
            <person name="Li S.G."/>
            <person name="Zhang X.B."/>
            <person name="Hu W."/>
            <person name="Wu Z.H."/>
            <person name="Qin N."/>
            <person name="Li Y.Z."/>
        </authorList>
    </citation>
    <scope>NUCLEOTIDE SEQUENCE [LARGE SCALE GENOMIC DNA]</scope>
    <source>
        <strain evidence="1 2">So0157-2</strain>
    </source>
</reference>
<dbReference type="KEGG" id="scu:SCE1572_26780"/>
<dbReference type="AlphaFoldDB" id="S4XX21"/>
<accession>S4XX21</accession>
<gene>
    <name evidence="1" type="ORF">SCE1572_26780</name>
</gene>
<organism evidence="1 2">
    <name type="scientific">Sorangium cellulosum So0157-2</name>
    <dbReference type="NCBI Taxonomy" id="1254432"/>
    <lineage>
        <taxon>Bacteria</taxon>
        <taxon>Pseudomonadati</taxon>
        <taxon>Myxococcota</taxon>
        <taxon>Polyangia</taxon>
        <taxon>Polyangiales</taxon>
        <taxon>Polyangiaceae</taxon>
        <taxon>Sorangium</taxon>
    </lineage>
</organism>
<dbReference type="HOGENOM" id="CLU_3405507_0_0_7"/>
<protein>
    <submittedName>
        <fullName evidence="1">Uncharacterized protein</fullName>
    </submittedName>
</protein>